<keyword evidence="1" id="KW-0472">Membrane</keyword>
<dbReference type="Pfam" id="PF06966">
    <property type="entry name" value="DUF1295"/>
    <property type="match status" value="1"/>
</dbReference>
<reference evidence="2 3" key="1">
    <citation type="submission" date="2019-06" db="EMBL/GenBank/DDBJ databases">
        <title>Sequencing the genomes of 1000 actinobacteria strains.</title>
        <authorList>
            <person name="Klenk H.-P."/>
        </authorList>
    </citation>
    <scope>NUCLEOTIDE SEQUENCE [LARGE SCALE GENOMIC DNA]</scope>
    <source>
        <strain evidence="2 3">DSM 43186</strain>
    </source>
</reference>
<feature type="transmembrane region" description="Helical" evidence="1">
    <location>
        <begin position="6"/>
        <end position="28"/>
    </location>
</feature>
<dbReference type="RefSeq" id="WP_229788477.1">
    <property type="nucleotide sequence ID" value="NZ_BMPV01000002.1"/>
</dbReference>
<evidence type="ECO:0000313" key="2">
    <source>
        <dbReference type="EMBL" id="TQM72452.1"/>
    </source>
</evidence>
<organism evidence="2 3">
    <name type="scientific">Thermopolyspora flexuosa</name>
    <dbReference type="NCBI Taxonomy" id="103836"/>
    <lineage>
        <taxon>Bacteria</taxon>
        <taxon>Bacillati</taxon>
        <taxon>Actinomycetota</taxon>
        <taxon>Actinomycetes</taxon>
        <taxon>Streptosporangiales</taxon>
        <taxon>Streptosporangiaceae</taxon>
        <taxon>Thermopolyspora</taxon>
    </lineage>
</organism>
<evidence type="ECO:0000313" key="3">
    <source>
        <dbReference type="Proteomes" id="UP000319213"/>
    </source>
</evidence>
<evidence type="ECO:0000256" key="1">
    <source>
        <dbReference type="SAM" id="Phobius"/>
    </source>
</evidence>
<keyword evidence="1" id="KW-0812">Transmembrane</keyword>
<name>A0A543IPE9_9ACTN</name>
<proteinExistence type="predicted"/>
<dbReference type="AlphaFoldDB" id="A0A543IPE9"/>
<dbReference type="Proteomes" id="UP000319213">
    <property type="component" value="Unassembled WGS sequence"/>
</dbReference>
<protein>
    <submittedName>
        <fullName evidence="2">Steroid 5-alpha reductase family enzyme</fullName>
    </submittedName>
</protein>
<accession>A0A543IPE9</accession>
<gene>
    <name evidence="2" type="ORF">FHX40_4592</name>
</gene>
<keyword evidence="1" id="KW-1133">Transmembrane helix</keyword>
<sequence>MSLVPLLVNLAVTAVVVAATMLATLAAALRLGRHSVIDTVWGLGFVIIAAVSFLLSGLQGEGLTARRVLVLALTAVWGLRLAGHIHRRARGHGEDPRYAALLRRCTGPVVPFTLRTIYWPQGRTMWVVSLPVQVSMYQDVPLGLVTVLAVAVWTVGFLFEAVGDHQLARFRADPANHGKVLDRGLWAWTRHPNYFGDATVWWGMFLLACSHWSGLPTVVGPILMTHMLVNRTGKALLERRMARSRGPEYAAYVARTSGFLPRPPRRRGR</sequence>
<dbReference type="PANTHER" id="PTHR32251:SF17">
    <property type="entry name" value="STEROID 5-ALPHA REDUCTASE C-TERMINAL DOMAIN-CONTAINING PROTEIN"/>
    <property type="match status" value="1"/>
</dbReference>
<dbReference type="GO" id="GO:0016020">
    <property type="term" value="C:membrane"/>
    <property type="evidence" value="ECO:0007669"/>
    <property type="project" value="TreeGrafter"/>
</dbReference>
<feature type="transmembrane region" description="Helical" evidence="1">
    <location>
        <begin position="40"/>
        <end position="58"/>
    </location>
</feature>
<dbReference type="EMBL" id="VFPQ01000002">
    <property type="protein sequence ID" value="TQM72452.1"/>
    <property type="molecule type" value="Genomic_DNA"/>
</dbReference>
<dbReference type="PROSITE" id="PS50244">
    <property type="entry name" value="S5A_REDUCTASE"/>
    <property type="match status" value="1"/>
</dbReference>
<feature type="transmembrane region" description="Helical" evidence="1">
    <location>
        <begin position="140"/>
        <end position="159"/>
    </location>
</feature>
<dbReference type="Gene3D" id="1.20.120.1630">
    <property type="match status" value="1"/>
</dbReference>
<comment type="caution">
    <text evidence="2">The sequence shown here is derived from an EMBL/GenBank/DDBJ whole genome shotgun (WGS) entry which is preliminary data.</text>
</comment>
<dbReference type="InterPro" id="IPR010721">
    <property type="entry name" value="UstE-like"/>
</dbReference>
<feature type="transmembrane region" description="Helical" evidence="1">
    <location>
        <begin position="200"/>
        <end position="224"/>
    </location>
</feature>
<keyword evidence="3" id="KW-1185">Reference proteome</keyword>
<dbReference type="PANTHER" id="PTHR32251">
    <property type="entry name" value="3-OXO-5-ALPHA-STEROID 4-DEHYDROGENASE"/>
    <property type="match status" value="1"/>
</dbReference>